<dbReference type="GO" id="GO:0003676">
    <property type="term" value="F:nucleic acid binding"/>
    <property type="evidence" value="ECO:0007669"/>
    <property type="project" value="InterPro"/>
</dbReference>
<accession>A0A1J5TXM7</accession>
<dbReference type="SUPFAM" id="SSF53098">
    <property type="entry name" value="Ribonuclease H-like"/>
    <property type="match status" value="1"/>
</dbReference>
<protein>
    <submittedName>
        <fullName evidence="2">Uncharacterized protein</fullName>
    </submittedName>
</protein>
<dbReference type="InterPro" id="IPR012337">
    <property type="entry name" value="RNaseH-like_sf"/>
</dbReference>
<dbReference type="AlphaFoldDB" id="A0A1J5TXM7"/>
<reference evidence="2" key="1">
    <citation type="submission" date="2016-10" db="EMBL/GenBank/DDBJ databases">
        <title>Sequence of Gallionella enrichment culture.</title>
        <authorList>
            <person name="Poehlein A."/>
            <person name="Muehling M."/>
            <person name="Daniel R."/>
        </authorList>
    </citation>
    <scope>NUCLEOTIDE SEQUENCE</scope>
</reference>
<dbReference type="InterPro" id="IPR036397">
    <property type="entry name" value="RNaseH_sf"/>
</dbReference>
<dbReference type="Gene3D" id="3.30.420.10">
    <property type="entry name" value="Ribonuclease H-like superfamily/Ribonuclease H"/>
    <property type="match status" value="1"/>
</dbReference>
<evidence type="ECO:0000313" key="2">
    <source>
        <dbReference type="EMBL" id="OIR16790.1"/>
    </source>
</evidence>
<evidence type="ECO:0000256" key="1">
    <source>
        <dbReference type="SAM" id="MobiDB-lite"/>
    </source>
</evidence>
<gene>
    <name evidence="2" type="ORF">GALL_26100</name>
</gene>
<proteinExistence type="predicted"/>
<feature type="region of interest" description="Disordered" evidence="1">
    <location>
        <begin position="651"/>
        <end position="730"/>
    </location>
</feature>
<sequence>MNTAIDNTSSFWISTPELSQLSGIAEQNARAALSTCFNGGQWRGTTLQVRKTGKGYLVDVRSLPPGLFAAWLEKNNDIASAPAIPKSAPLVPHYDPQAGTKSTLAAWKISLIAAAIQHPKKSRDRAELLKDASAAWHVRPDGKRVRVSIRTLQNWIDVFNQEGILGLQRKTRTEKKPKRVYVNREWDAACPLSEIEKQRLSDEINQYVRSLVIQQGDVGKKIELLASSKLLELCREAGWKTANQAQCKVGRHLVRQHQDGRIVAVKEKDAKRFADKYTPRILRTREGLQPLDIIVGDVHPVDILVRREDGSEATPRMIAWLDLATNDFFYTLHLLDKGKGVTQAMIAASFAEMVEEWGLPRALYLDNGAEYNWTEMMEGFATLRGLLGAFDVFLNDHAECPEPNDARQVVTRAKPHNPPAKAIEGGFSVLEKYFSMIPGYIGGNRMYKRTHKVGKSPVPYPGTWEGFQEEIKNVMAMYRAAPQDSHGALNGLSPTQAWSGFIESEWIGVNVSREVLIYAFSEELRPMVRNSGIEIGGAWYFNDALLKHIGSRVTVRYAKWAADYVLYQCEAGSLVHVHKAPVFGVFDRAGAIEQARRAGVQAAAIRSLKSGVEPLHLVDEIARHAATLPPAEAKPKGTAISLLSAELQQVEQAAAAPQQTNPPKRLNTGEIINKKTGETEQLLAYSPPPKKEAPKIDFAALNKPERPENKSPTKPSISELIVKQYGTPKR</sequence>
<dbReference type="EMBL" id="MLJW01000006">
    <property type="protein sequence ID" value="OIR16790.1"/>
    <property type="molecule type" value="Genomic_DNA"/>
</dbReference>
<name>A0A1J5TXM7_9ZZZZ</name>
<organism evidence="2">
    <name type="scientific">mine drainage metagenome</name>
    <dbReference type="NCBI Taxonomy" id="410659"/>
    <lineage>
        <taxon>unclassified sequences</taxon>
        <taxon>metagenomes</taxon>
        <taxon>ecological metagenomes</taxon>
    </lineage>
</organism>
<feature type="compositionally biased region" description="Low complexity" evidence="1">
    <location>
        <begin position="651"/>
        <end position="663"/>
    </location>
</feature>
<comment type="caution">
    <text evidence="2">The sequence shown here is derived from an EMBL/GenBank/DDBJ whole genome shotgun (WGS) entry which is preliminary data.</text>
</comment>